<dbReference type="InterPro" id="IPR018078">
    <property type="entry name" value="DNA-binding_RecF_CS"/>
</dbReference>
<dbReference type="Gene3D" id="1.20.1050.90">
    <property type="entry name" value="RecF/RecN/SMC, N-terminal domain"/>
    <property type="match status" value="1"/>
</dbReference>
<comment type="function">
    <text evidence="9 10">The RecF protein is involved in DNA metabolism; it is required for DNA replication and normal SOS inducibility. RecF binds preferentially to single-stranded, linear DNA. It also seems to bind ATP.</text>
</comment>
<dbReference type="PROSITE" id="PS00617">
    <property type="entry name" value="RECF_1"/>
    <property type="match status" value="1"/>
</dbReference>
<dbReference type="NCBIfam" id="TIGR00611">
    <property type="entry name" value="recf"/>
    <property type="match status" value="1"/>
</dbReference>
<evidence type="ECO:0000256" key="4">
    <source>
        <dbReference type="ARBA" id="ARBA00022490"/>
    </source>
</evidence>
<dbReference type="InterPro" id="IPR001238">
    <property type="entry name" value="DNA-binding_RecF"/>
</dbReference>
<sequence length="360" mass="42260">MFLEKIYLSNFKNYEEANFTFSSQVNCIVGENGSGKTNLLDAVYFLALSKSAIHSQDALNINHDADIMMIDGVFRKGDKKHQITCSIQRGQRKVLLHDKKPYERLADHIGQFPVVLIAPDDTELIKDGSEGRRRFFDGVLSQMDNDYLIDYQHYNKLLDQRNSLLKIFFERNFLDQDLLDTYSDPLVKIAIRIFEQRRNFIEKFLPIFKKHYQILGEGREEVEIIYESEVASGDFVKEFRLNRQTDVKAQRTTKGIHKDDYVFEIDRYPVKKFGSQGQQKSFVMALRLAQFEMLEELREAKPILLLDDIFDKLDDRRIQKLIESIDNQTFGQVFISDARPERTEKILENVKAEINYIRTR</sequence>
<dbReference type="PANTHER" id="PTHR32182">
    <property type="entry name" value="DNA REPLICATION AND REPAIR PROTEIN RECF"/>
    <property type="match status" value="1"/>
</dbReference>
<feature type="domain" description="RecF/RecN/SMC N-terminal" evidence="11">
    <location>
        <begin position="2"/>
        <end position="350"/>
    </location>
</feature>
<dbReference type="RefSeq" id="WP_188767285.1">
    <property type="nucleotide sequence ID" value="NZ_BMKK01000006.1"/>
</dbReference>
<accession>A0A917DSW7</accession>
<keyword evidence="4 9" id="KW-0963">Cytoplasm</keyword>
<dbReference type="InterPro" id="IPR003395">
    <property type="entry name" value="RecF/RecN/SMC_N"/>
</dbReference>
<evidence type="ECO:0000256" key="1">
    <source>
        <dbReference type="ARBA" id="ARBA00004496"/>
    </source>
</evidence>
<dbReference type="InterPro" id="IPR027417">
    <property type="entry name" value="P-loop_NTPase"/>
</dbReference>
<comment type="similarity">
    <text evidence="2 9 10">Belongs to the RecF family.</text>
</comment>
<dbReference type="PANTHER" id="PTHR32182:SF0">
    <property type="entry name" value="DNA REPLICATION AND REPAIR PROTEIN RECF"/>
    <property type="match status" value="1"/>
</dbReference>
<proteinExistence type="inferred from homology"/>
<evidence type="ECO:0000256" key="9">
    <source>
        <dbReference type="HAMAP-Rule" id="MF_00365"/>
    </source>
</evidence>
<gene>
    <name evidence="9 12" type="primary">recF</name>
    <name evidence="12" type="ORF">GCM10011514_32040</name>
</gene>
<evidence type="ECO:0000256" key="2">
    <source>
        <dbReference type="ARBA" id="ARBA00008016"/>
    </source>
</evidence>
<dbReference type="GO" id="GO:0006260">
    <property type="term" value="P:DNA replication"/>
    <property type="evidence" value="ECO:0007669"/>
    <property type="project" value="UniProtKB-UniRule"/>
</dbReference>
<evidence type="ECO:0000256" key="7">
    <source>
        <dbReference type="ARBA" id="ARBA00022840"/>
    </source>
</evidence>
<comment type="subcellular location">
    <subcellularLocation>
        <location evidence="1 9 10">Cytoplasm</location>
    </subcellularLocation>
</comment>
<dbReference type="HAMAP" id="MF_00365">
    <property type="entry name" value="RecF"/>
    <property type="match status" value="1"/>
</dbReference>
<evidence type="ECO:0000313" key="12">
    <source>
        <dbReference type="EMBL" id="GGD65576.1"/>
    </source>
</evidence>
<keyword evidence="13" id="KW-1185">Reference proteome</keyword>
<keyword evidence="9 10" id="KW-0742">SOS response</keyword>
<evidence type="ECO:0000256" key="8">
    <source>
        <dbReference type="ARBA" id="ARBA00023125"/>
    </source>
</evidence>
<evidence type="ECO:0000256" key="3">
    <source>
        <dbReference type="ARBA" id="ARBA00020170"/>
    </source>
</evidence>
<comment type="caution">
    <text evidence="12">The sequence shown here is derived from an EMBL/GenBank/DDBJ whole genome shotgun (WGS) entry which is preliminary data.</text>
</comment>
<dbReference type="AlphaFoldDB" id="A0A917DSW7"/>
<dbReference type="EMBL" id="BMKK01000006">
    <property type="protein sequence ID" value="GGD65576.1"/>
    <property type="molecule type" value="Genomic_DNA"/>
</dbReference>
<name>A0A917DSW7_9BACT</name>
<organism evidence="12 13">
    <name type="scientific">Emticicia aquatilis</name>
    <dbReference type="NCBI Taxonomy" id="1537369"/>
    <lineage>
        <taxon>Bacteria</taxon>
        <taxon>Pseudomonadati</taxon>
        <taxon>Bacteroidota</taxon>
        <taxon>Cytophagia</taxon>
        <taxon>Cytophagales</taxon>
        <taxon>Leadbetterellaceae</taxon>
        <taxon>Emticicia</taxon>
    </lineage>
</organism>
<dbReference type="GO" id="GO:0006302">
    <property type="term" value="P:double-strand break repair"/>
    <property type="evidence" value="ECO:0007669"/>
    <property type="project" value="TreeGrafter"/>
</dbReference>
<dbReference type="GO" id="GO:0005524">
    <property type="term" value="F:ATP binding"/>
    <property type="evidence" value="ECO:0007669"/>
    <property type="project" value="UniProtKB-UniRule"/>
</dbReference>
<feature type="binding site" evidence="9">
    <location>
        <begin position="30"/>
        <end position="37"/>
    </location>
    <ligand>
        <name>ATP</name>
        <dbReference type="ChEBI" id="CHEBI:30616"/>
    </ligand>
</feature>
<keyword evidence="6 9" id="KW-0547">Nucleotide-binding</keyword>
<reference evidence="12" key="2">
    <citation type="submission" date="2020-09" db="EMBL/GenBank/DDBJ databases">
        <authorList>
            <person name="Sun Q."/>
            <person name="Zhou Y."/>
        </authorList>
    </citation>
    <scope>NUCLEOTIDE SEQUENCE</scope>
    <source>
        <strain evidence="12">CGMCC 1.15958</strain>
    </source>
</reference>
<evidence type="ECO:0000256" key="6">
    <source>
        <dbReference type="ARBA" id="ARBA00022741"/>
    </source>
</evidence>
<dbReference type="GO" id="GO:0005737">
    <property type="term" value="C:cytoplasm"/>
    <property type="evidence" value="ECO:0007669"/>
    <property type="project" value="UniProtKB-SubCell"/>
</dbReference>
<keyword evidence="5 9" id="KW-0235">DNA replication</keyword>
<keyword evidence="9 10" id="KW-0227">DNA damage</keyword>
<dbReference type="Pfam" id="PF02463">
    <property type="entry name" value="SMC_N"/>
    <property type="match status" value="1"/>
</dbReference>
<dbReference type="Gene3D" id="3.40.50.300">
    <property type="entry name" value="P-loop containing nucleotide triphosphate hydrolases"/>
    <property type="match status" value="1"/>
</dbReference>
<dbReference type="Proteomes" id="UP000609064">
    <property type="component" value="Unassembled WGS sequence"/>
</dbReference>
<evidence type="ECO:0000256" key="5">
    <source>
        <dbReference type="ARBA" id="ARBA00022705"/>
    </source>
</evidence>
<protein>
    <recommendedName>
        <fullName evidence="3 9">DNA replication and repair protein RecF</fullName>
    </recommendedName>
</protein>
<dbReference type="GO" id="GO:0003697">
    <property type="term" value="F:single-stranded DNA binding"/>
    <property type="evidence" value="ECO:0007669"/>
    <property type="project" value="UniProtKB-UniRule"/>
</dbReference>
<evidence type="ECO:0000313" key="13">
    <source>
        <dbReference type="Proteomes" id="UP000609064"/>
    </source>
</evidence>
<keyword evidence="7 9" id="KW-0067">ATP-binding</keyword>
<evidence type="ECO:0000259" key="11">
    <source>
        <dbReference type="Pfam" id="PF02463"/>
    </source>
</evidence>
<dbReference type="SUPFAM" id="SSF52540">
    <property type="entry name" value="P-loop containing nucleoside triphosphate hydrolases"/>
    <property type="match status" value="1"/>
</dbReference>
<keyword evidence="9 10" id="KW-0234">DNA repair</keyword>
<dbReference type="GO" id="GO:0009432">
    <property type="term" value="P:SOS response"/>
    <property type="evidence" value="ECO:0007669"/>
    <property type="project" value="UniProtKB-UniRule"/>
</dbReference>
<reference evidence="12" key="1">
    <citation type="journal article" date="2014" name="Int. J. Syst. Evol. Microbiol.">
        <title>Complete genome sequence of Corynebacterium casei LMG S-19264T (=DSM 44701T), isolated from a smear-ripened cheese.</title>
        <authorList>
            <consortium name="US DOE Joint Genome Institute (JGI-PGF)"/>
            <person name="Walter F."/>
            <person name="Albersmeier A."/>
            <person name="Kalinowski J."/>
            <person name="Ruckert C."/>
        </authorList>
    </citation>
    <scope>NUCLEOTIDE SEQUENCE</scope>
    <source>
        <strain evidence="12">CGMCC 1.15958</strain>
    </source>
</reference>
<keyword evidence="8 9" id="KW-0238">DNA-binding</keyword>
<dbReference type="PROSITE" id="PS00618">
    <property type="entry name" value="RECF_2"/>
    <property type="match status" value="1"/>
</dbReference>
<evidence type="ECO:0000256" key="10">
    <source>
        <dbReference type="RuleBase" id="RU000578"/>
    </source>
</evidence>
<dbReference type="InterPro" id="IPR042174">
    <property type="entry name" value="RecF_2"/>
</dbReference>
<dbReference type="GO" id="GO:0000731">
    <property type="term" value="P:DNA synthesis involved in DNA repair"/>
    <property type="evidence" value="ECO:0007669"/>
    <property type="project" value="TreeGrafter"/>
</dbReference>